<comment type="miscellaneous">
    <text evidence="6">The iminoaspartate product is unstable in aqueous solution and can decompose to oxaloacetate and ammonia.</text>
</comment>
<keyword evidence="2 6" id="KW-0662">Pyridine nucleotide biosynthesis</keyword>
<gene>
    <name evidence="6" type="primary">nadX</name>
    <name evidence="9" type="ORF">CKA81_16895</name>
</gene>
<feature type="binding site" evidence="6">
    <location>
        <position position="185"/>
    </location>
    <ligand>
        <name>NAD(+)</name>
        <dbReference type="ChEBI" id="CHEBI:57540"/>
    </ligand>
</feature>
<dbReference type="Pfam" id="PF03447">
    <property type="entry name" value="NAD_binding_3"/>
    <property type="match status" value="1"/>
</dbReference>
<evidence type="ECO:0000256" key="2">
    <source>
        <dbReference type="ARBA" id="ARBA00022642"/>
    </source>
</evidence>
<sequence length="263" mass="27817">MRKLAIIGVGNICRQMVEVIAQGDQFSIAVLKRPSAAFTAGPGIGTVFADIDDLLAWKPDLIAEAAGQAAVSQYAATCLRQGIPFLVSSVGALADENLYKALCQAAQDGNTRLLIPSGAIGGLDYVRSAAMFDGAQVTYESRKPPSAWVPELAALGIEPTHVTEPLELFAGMADEAATRYPKNLNVAATLALAGVGMRNTKVRVIVDPNAPGNLHTIKVDGPAGSFELTIANKPSPDNPKTSWIVSRSLVVSIRRYFEPCWVG</sequence>
<evidence type="ECO:0000256" key="5">
    <source>
        <dbReference type="ARBA" id="ARBA00023027"/>
    </source>
</evidence>
<dbReference type="KEGG" id="pus:CKA81_16895"/>
<comment type="pathway">
    <text evidence="6">Cofactor biosynthesis; NAD(+) biosynthesis; iminoaspartate from L-aspartate (dehydrogenase route): step 1/1.</text>
</comment>
<feature type="binding site" evidence="6">
    <location>
        <position position="119"/>
    </location>
    <ligand>
        <name>NAD(+)</name>
        <dbReference type="ChEBI" id="CHEBI:57540"/>
    </ligand>
</feature>
<organism evidence="9 10">
    <name type="scientific">Pollutimonas thiosulfatoxidans</name>
    <dbReference type="NCBI Taxonomy" id="2028345"/>
    <lineage>
        <taxon>Bacteria</taxon>
        <taxon>Pseudomonadati</taxon>
        <taxon>Pseudomonadota</taxon>
        <taxon>Betaproteobacteria</taxon>
        <taxon>Burkholderiales</taxon>
        <taxon>Alcaligenaceae</taxon>
        <taxon>Pollutimonas</taxon>
    </lineage>
</organism>
<dbReference type="PIRSF" id="PIRSF005227">
    <property type="entry name" value="Asp_dh_NAD_syn"/>
    <property type="match status" value="1"/>
</dbReference>
<feature type="domain" description="Aspartate dehydrogenase" evidence="7">
    <location>
        <begin position="163"/>
        <end position="250"/>
    </location>
</feature>
<dbReference type="GO" id="GO:0033735">
    <property type="term" value="F:aspartate dehydrogenase [NAD(P)+] activity"/>
    <property type="evidence" value="ECO:0007669"/>
    <property type="project" value="UniProtKB-EC"/>
</dbReference>
<dbReference type="PANTHER" id="PTHR31873">
    <property type="entry name" value="L-ASPARTATE DEHYDROGENASE-RELATED"/>
    <property type="match status" value="1"/>
</dbReference>
<keyword evidence="10" id="KW-1185">Reference proteome</keyword>
<dbReference type="SUPFAM" id="SSF51735">
    <property type="entry name" value="NAD(P)-binding Rossmann-fold domains"/>
    <property type="match status" value="1"/>
</dbReference>
<dbReference type="GO" id="GO:0050661">
    <property type="term" value="F:NADP binding"/>
    <property type="evidence" value="ECO:0007669"/>
    <property type="project" value="UniProtKB-UniRule"/>
</dbReference>
<dbReference type="EMBL" id="CP022987">
    <property type="protein sequence ID" value="QAA95353.1"/>
    <property type="molecule type" value="Genomic_DNA"/>
</dbReference>
<dbReference type="GO" id="GO:0016639">
    <property type="term" value="F:oxidoreductase activity, acting on the CH-NH2 group of donors, NAD or NADP as acceptor"/>
    <property type="evidence" value="ECO:0007669"/>
    <property type="project" value="UniProtKB-UniRule"/>
</dbReference>
<dbReference type="PANTHER" id="PTHR31873:SF6">
    <property type="entry name" value="ASPARTATE DEHYDROGENASE DOMAIN-CONTAINING PROTEIN"/>
    <property type="match status" value="1"/>
</dbReference>
<feature type="active site" evidence="6">
    <location>
        <position position="215"/>
    </location>
</feature>
<proteinExistence type="inferred from homology"/>
<dbReference type="EC" id="1.4.1.21" evidence="6"/>
<dbReference type="RefSeq" id="WP_128356345.1">
    <property type="nucleotide sequence ID" value="NZ_CP022987.1"/>
</dbReference>
<keyword evidence="3 6" id="KW-0521">NADP</keyword>
<dbReference type="GO" id="GO:0051287">
    <property type="term" value="F:NAD binding"/>
    <property type="evidence" value="ECO:0007669"/>
    <property type="project" value="UniProtKB-UniRule"/>
</dbReference>
<evidence type="ECO:0000313" key="10">
    <source>
        <dbReference type="Proteomes" id="UP000283474"/>
    </source>
</evidence>
<evidence type="ECO:0000256" key="1">
    <source>
        <dbReference type="ARBA" id="ARBA00008331"/>
    </source>
</evidence>
<name>A0A410GGB2_9BURK</name>
<dbReference type="InterPro" id="IPR002811">
    <property type="entry name" value="Asp_DH"/>
</dbReference>
<dbReference type="InterPro" id="IPR036291">
    <property type="entry name" value="NAD(P)-bd_dom_sf"/>
</dbReference>
<dbReference type="OrthoDB" id="7056904at2"/>
<dbReference type="Gene3D" id="3.40.50.720">
    <property type="entry name" value="NAD(P)-binding Rossmann-like Domain"/>
    <property type="match status" value="1"/>
</dbReference>
<dbReference type="UniPathway" id="UPA00253">
    <property type="reaction ID" value="UER00456"/>
</dbReference>
<evidence type="ECO:0000256" key="6">
    <source>
        <dbReference type="HAMAP-Rule" id="MF_01265"/>
    </source>
</evidence>
<reference evidence="9 10" key="1">
    <citation type="submission" date="2017-08" db="EMBL/GenBank/DDBJ databases">
        <authorList>
            <person name="Park S.-J."/>
            <person name="Kim H."/>
        </authorList>
    </citation>
    <scope>NUCLEOTIDE SEQUENCE [LARGE SCALE GENOMIC DNA]</scope>
    <source>
        <strain evidence="10">ye3</strain>
    </source>
</reference>
<evidence type="ECO:0000256" key="4">
    <source>
        <dbReference type="ARBA" id="ARBA00023002"/>
    </source>
</evidence>
<dbReference type="Gene3D" id="3.30.360.10">
    <property type="entry name" value="Dihydrodipicolinate Reductase, domain 2"/>
    <property type="match status" value="1"/>
</dbReference>
<evidence type="ECO:0000313" key="9">
    <source>
        <dbReference type="EMBL" id="QAA95353.1"/>
    </source>
</evidence>
<comment type="function">
    <text evidence="6">Specifically catalyzes the NAD or NADP-dependent dehydrogenation of L-aspartate to iminoaspartate.</text>
</comment>
<dbReference type="Proteomes" id="UP000283474">
    <property type="component" value="Chromosome"/>
</dbReference>
<evidence type="ECO:0000259" key="7">
    <source>
        <dbReference type="Pfam" id="PF01958"/>
    </source>
</evidence>
<dbReference type="SUPFAM" id="SSF55347">
    <property type="entry name" value="Glyceraldehyde-3-phosphate dehydrogenase-like, C-terminal domain"/>
    <property type="match status" value="1"/>
</dbReference>
<dbReference type="GO" id="GO:0009435">
    <property type="term" value="P:NAD+ biosynthetic process"/>
    <property type="evidence" value="ECO:0007669"/>
    <property type="project" value="UniProtKB-UniRule"/>
</dbReference>
<comment type="catalytic activity">
    <reaction evidence="6">
        <text>L-aspartate + NADP(+) + H2O = oxaloacetate + NH4(+) + NADPH + H(+)</text>
        <dbReference type="Rhea" id="RHEA:11784"/>
        <dbReference type="ChEBI" id="CHEBI:15377"/>
        <dbReference type="ChEBI" id="CHEBI:15378"/>
        <dbReference type="ChEBI" id="CHEBI:16452"/>
        <dbReference type="ChEBI" id="CHEBI:28938"/>
        <dbReference type="ChEBI" id="CHEBI:29991"/>
        <dbReference type="ChEBI" id="CHEBI:57783"/>
        <dbReference type="ChEBI" id="CHEBI:58349"/>
        <dbReference type="EC" id="1.4.1.21"/>
    </reaction>
</comment>
<feature type="domain" description="Aspartate/homoserine dehydrogenase NAD-binding" evidence="8">
    <location>
        <begin position="8"/>
        <end position="116"/>
    </location>
</feature>
<dbReference type="NCBIfam" id="NF009828">
    <property type="entry name" value="PRK13303.1-3"/>
    <property type="match status" value="1"/>
</dbReference>
<evidence type="ECO:0000259" key="8">
    <source>
        <dbReference type="Pfam" id="PF03447"/>
    </source>
</evidence>
<dbReference type="HAMAP" id="MF_01265">
    <property type="entry name" value="NadX"/>
    <property type="match status" value="1"/>
</dbReference>
<keyword evidence="5 6" id="KW-0520">NAD</keyword>
<dbReference type="InterPro" id="IPR005106">
    <property type="entry name" value="Asp/hSer_DH_NAD-bd"/>
</dbReference>
<dbReference type="InterPro" id="IPR011182">
    <property type="entry name" value="L-Asp_DH"/>
</dbReference>
<protein>
    <recommendedName>
        <fullName evidence="6">L-aspartate dehydrogenase</fullName>
        <ecNumber evidence="6">1.4.1.21</ecNumber>
    </recommendedName>
</protein>
<keyword evidence="4 6" id="KW-0560">Oxidoreductase</keyword>
<comment type="catalytic activity">
    <reaction evidence="6">
        <text>L-aspartate + NAD(+) + H2O = oxaloacetate + NH4(+) + NADH + H(+)</text>
        <dbReference type="Rhea" id="RHEA:11788"/>
        <dbReference type="ChEBI" id="CHEBI:15377"/>
        <dbReference type="ChEBI" id="CHEBI:15378"/>
        <dbReference type="ChEBI" id="CHEBI:16452"/>
        <dbReference type="ChEBI" id="CHEBI:28938"/>
        <dbReference type="ChEBI" id="CHEBI:29991"/>
        <dbReference type="ChEBI" id="CHEBI:57540"/>
        <dbReference type="ChEBI" id="CHEBI:57945"/>
        <dbReference type="EC" id="1.4.1.21"/>
    </reaction>
</comment>
<dbReference type="InterPro" id="IPR020626">
    <property type="entry name" value="Asp_DH_prok"/>
</dbReference>
<dbReference type="AlphaFoldDB" id="A0A410GGB2"/>
<evidence type="ECO:0000256" key="3">
    <source>
        <dbReference type="ARBA" id="ARBA00022857"/>
    </source>
</evidence>
<accession>A0A410GGB2</accession>
<comment type="similarity">
    <text evidence="1 6">Belongs to the L-aspartate dehydrogenase family.</text>
</comment>
<dbReference type="Pfam" id="PF01958">
    <property type="entry name" value="Asp_DH_C"/>
    <property type="match status" value="1"/>
</dbReference>